<evidence type="ECO:0000313" key="3">
    <source>
        <dbReference type="Proteomes" id="UP000826271"/>
    </source>
</evidence>
<accession>A0AAV6W2Q5</accession>
<dbReference type="Proteomes" id="UP000826271">
    <property type="component" value="Unassembled WGS sequence"/>
</dbReference>
<organism evidence="2 3">
    <name type="scientific">Buddleja alternifolia</name>
    <dbReference type="NCBI Taxonomy" id="168488"/>
    <lineage>
        <taxon>Eukaryota</taxon>
        <taxon>Viridiplantae</taxon>
        <taxon>Streptophyta</taxon>
        <taxon>Embryophyta</taxon>
        <taxon>Tracheophyta</taxon>
        <taxon>Spermatophyta</taxon>
        <taxon>Magnoliopsida</taxon>
        <taxon>eudicotyledons</taxon>
        <taxon>Gunneridae</taxon>
        <taxon>Pentapetalae</taxon>
        <taxon>asterids</taxon>
        <taxon>lamiids</taxon>
        <taxon>Lamiales</taxon>
        <taxon>Scrophulariaceae</taxon>
        <taxon>Buddlejeae</taxon>
        <taxon>Buddleja</taxon>
    </lineage>
</organism>
<protein>
    <submittedName>
        <fullName evidence="2">Uncharacterized protein</fullName>
    </submittedName>
</protein>
<dbReference type="PIRSF" id="PIRSF031277">
    <property type="entry name" value="UCP031277"/>
    <property type="match status" value="1"/>
</dbReference>
<reference evidence="2" key="1">
    <citation type="submission" date="2019-10" db="EMBL/GenBank/DDBJ databases">
        <authorList>
            <person name="Zhang R."/>
            <person name="Pan Y."/>
            <person name="Wang J."/>
            <person name="Ma R."/>
            <person name="Yu S."/>
        </authorList>
    </citation>
    <scope>NUCLEOTIDE SEQUENCE</scope>
    <source>
        <strain evidence="2">LA-IB0</strain>
        <tissue evidence="2">Leaf</tissue>
    </source>
</reference>
<dbReference type="AlphaFoldDB" id="A0AAV6W2Q5"/>
<keyword evidence="1" id="KW-0472">Membrane</keyword>
<evidence type="ECO:0000256" key="1">
    <source>
        <dbReference type="SAM" id="Phobius"/>
    </source>
</evidence>
<sequence length="380" mass="42353">MPLTRFVADALSVVTISLVALLVLSGLFCIVYTFYLRSWVRSQNLVQLNYFSGPWIIRIIYIFFAVWWGTGEIIRLNLLRQNRGALNALTLKWQENLCKCYIVSNLGFAEPCLFLTIVFLLHASLQRTGTLSQKWNAKTAGFILLYCCPMFILQLVVVLIGPKHKEKLPSYFIKSNRKGDDDVAICTYPLLSTIFLGLFTTVLTAYLLYLGRRILHLVINKGLQKRVYALIFSISSFFPLRVILLGLSVLSKPGNVLFNAIVFLAFLSFLCCAGVGICTLVYLPISDSLSLRTLIGDIEARTGTEQNDTVSLITNPSPVEGSISFRTTGKVEASETEFVELSLFDLSQHSTPPGSPRLIGWPMIPFPAQDLGTLDDGDGR</sequence>
<feature type="transmembrane region" description="Helical" evidence="1">
    <location>
        <begin position="100"/>
        <end position="123"/>
    </location>
</feature>
<feature type="transmembrane region" description="Helical" evidence="1">
    <location>
        <begin position="55"/>
        <end position="79"/>
    </location>
</feature>
<name>A0AAV6W2Q5_9LAMI</name>
<proteinExistence type="predicted"/>
<feature type="transmembrane region" description="Helical" evidence="1">
    <location>
        <begin position="257"/>
        <end position="283"/>
    </location>
</feature>
<comment type="caution">
    <text evidence="2">The sequence shown here is derived from an EMBL/GenBank/DDBJ whole genome shotgun (WGS) entry which is preliminary data.</text>
</comment>
<keyword evidence="1" id="KW-0812">Transmembrane</keyword>
<gene>
    <name evidence="2" type="ORF">BUALT_Bualt19G0084600</name>
</gene>
<feature type="transmembrane region" description="Helical" evidence="1">
    <location>
        <begin position="12"/>
        <end position="35"/>
    </location>
</feature>
<dbReference type="EMBL" id="WHWC01000019">
    <property type="protein sequence ID" value="KAG8364038.1"/>
    <property type="molecule type" value="Genomic_DNA"/>
</dbReference>
<feature type="transmembrane region" description="Helical" evidence="1">
    <location>
        <begin position="227"/>
        <end position="250"/>
    </location>
</feature>
<feature type="transmembrane region" description="Helical" evidence="1">
    <location>
        <begin position="143"/>
        <end position="162"/>
    </location>
</feature>
<keyword evidence="3" id="KW-1185">Reference proteome</keyword>
<dbReference type="PANTHER" id="PTHR34116">
    <property type="entry name" value="PLASMINOGEN ACTIVATOR INHIBITOR"/>
    <property type="match status" value="1"/>
</dbReference>
<feature type="transmembrane region" description="Helical" evidence="1">
    <location>
        <begin position="183"/>
        <end position="207"/>
    </location>
</feature>
<keyword evidence="1" id="KW-1133">Transmembrane helix</keyword>
<evidence type="ECO:0000313" key="2">
    <source>
        <dbReference type="EMBL" id="KAG8364038.1"/>
    </source>
</evidence>
<dbReference type="InterPro" id="IPR016971">
    <property type="entry name" value="UCP031277"/>
</dbReference>
<dbReference type="PANTHER" id="PTHR34116:SF2">
    <property type="entry name" value="THH1_TOM1_TOM3 DOMAIN-CONTAINING PROTEIN"/>
    <property type="match status" value="1"/>
</dbReference>